<feature type="domain" description="Helicase-associated" evidence="1">
    <location>
        <begin position="141"/>
        <end position="210"/>
    </location>
</feature>
<dbReference type="Proteomes" id="UP001295423">
    <property type="component" value="Unassembled WGS sequence"/>
</dbReference>
<organism evidence="2 3">
    <name type="scientific">Cylindrotheca closterium</name>
    <dbReference type="NCBI Taxonomy" id="2856"/>
    <lineage>
        <taxon>Eukaryota</taxon>
        <taxon>Sar</taxon>
        <taxon>Stramenopiles</taxon>
        <taxon>Ochrophyta</taxon>
        <taxon>Bacillariophyta</taxon>
        <taxon>Bacillariophyceae</taxon>
        <taxon>Bacillariophycidae</taxon>
        <taxon>Bacillariales</taxon>
        <taxon>Bacillariaceae</taxon>
        <taxon>Cylindrotheca</taxon>
    </lineage>
</organism>
<dbReference type="PANTHER" id="PTHR33418:SF1">
    <property type="entry name" value="HELICASE-ASSOCIATED DOMAIN-CONTAINING PROTEIN"/>
    <property type="match status" value="1"/>
</dbReference>
<comment type="caution">
    <text evidence="2">The sequence shown here is derived from an EMBL/GenBank/DDBJ whole genome shotgun (WGS) entry which is preliminary data.</text>
</comment>
<proteinExistence type="predicted"/>
<dbReference type="InterPro" id="IPR005114">
    <property type="entry name" value="Helicase_assoc"/>
</dbReference>
<sequence length="295" mass="33939">MISSRSTNNDKLRKDSYSCSKIANGNLMSLLAHPLMSSSLDHFQSFSFENPFDDPSMEPLPLRSQSQLPQVVHSSSGSNHLRDLMGSLDSIATNVGSKRGSEEAFFTDDQICLSKKRQRTSPVQATSANEEEVMARFRPYQETQWRSQFKKLVEYKFEHGHCCVPHSYPEDPILARWVKRQRYQFKKLNDNDPTSTMTSRRIQDLDSIGFVWHSHASAWQEKVNELMAFKQANGHCNVPSHYPKNAALSTWVKCQRRQWKRFIRGISPSPMTMDRIQLLESLGFVFDILKSKQSS</sequence>
<evidence type="ECO:0000313" key="2">
    <source>
        <dbReference type="EMBL" id="CAJ1956933.1"/>
    </source>
</evidence>
<evidence type="ECO:0000313" key="3">
    <source>
        <dbReference type="Proteomes" id="UP001295423"/>
    </source>
</evidence>
<gene>
    <name evidence="2" type="ORF">CYCCA115_LOCUS16468</name>
</gene>
<accession>A0AAD2FYS5</accession>
<dbReference type="Gene3D" id="6.10.140.530">
    <property type="match status" value="2"/>
</dbReference>
<feature type="domain" description="Helicase-associated" evidence="1">
    <location>
        <begin position="216"/>
        <end position="284"/>
    </location>
</feature>
<dbReference type="Pfam" id="PF03457">
    <property type="entry name" value="HA"/>
    <property type="match status" value="2"/>
</dbReference>
<keyword evidence="3" id="KW-1185">Reference proteome</keyword>
<evidence type="ECO:0000259" key="1">
    <source>
        <dbReference type="Pfam" id="PF03457"/>
    </source>
</evidence>
<dbReference type="EMBL" id="CAKOGP040001925">
    <property type="protein sequence ID" value="CAJ1956933.1"/>
    <property type="molecule type" value="Genomic_DNA"/>
</dbReference>
<name>A0AAD2FYS5_9STRA</name>
<dbReference type="AlphaFoldDB" id="A0AAD2FYS5"/>
<protein>
    <recommendedName>
        <fullName evidence="1">Helicase-associated domain-containing protein</fullName>
    </recommendedName>
</protein>
<dbReference type="PANTHER" id="PTHR33418">
    <property type="entry name" value="HELICASE-ASSOCIATED"/>
    <property type="match status" value="1"/>
</dbReference>
<reference evidence="2" key="1">
    <citation type="submission" date="2023-08" db="EMBL/GenBank/DDBJ databases">
        <authorList>
            <person name="Audoor S."/>
            <person name="Bilcke G."/>
        </authorList>
    </citation>
    <scope>NUCLEOTIDE SEQUENCE</scope>
</reference>